<dbReference type="OrthoDB" id="6418501at2759"/>
<dbReference type="RefSeq" id="XP_027199835.1">
    <property type="nucleotide sequence ID" value="XM_027344034.1"/>
</dbReference>
<organism evidence="1 2">
    <name type="scientific">Dermatophagoides pteronyssinus</name>
    <name type="common">European house dust mite</name>
    <dbReference type="NCBI Taxonomy" id="6956"/>
    <lineage>
        <taxon>Eukaryota</taxon>
        <taxon>Metazoa</taxon>
        <taxon>Ecdysozoa</taxon>
        <taxon>Arthropoda</taxon>
        <taxon>Chelicerata</taxon>
        <taxon>Arachnida</taxon>
        <taxon>Acari</taxon>
        <taxon>Acariformes</taxon>
        <taxon>Sarcoptiformes</taxon>
        <taxon>Astigmata</taxon>
        <taxon>Psoroptidia</taxon>
        <taxon>Analgoidea</taxon>
        <taxon>Pyroglyphidae</taxon>
        <taxon>Dermatophagoidinae</taxon>
        <taxon>Dermatophagoides</taxon>
    </lineage>
</organism>
<dbReference type="KEGG" id="dpte:113793954"/>
<gene>
    <name evidence="2" type="primary">LOC113793954</name>
</gene>
<name>A0A6P6Y3J1_DERPT</name>
<sequence>MIKRISLSSLRSSTKDSSKIVKYTTCSSHNNNNKLVDDDLDEVAVISSNAAPESVRYGDGHHHYSQTANGPRVVPGIITAGVDRTKLLTNTTSSLQNANIDVHHNNH</sequence>
<keyword evidence="1" id="KW-1185">Reference proteome</keyword>
<reference evidence="2" key="1">
    <citation type="submission" date="2025-08" db="UniProtKB">
        <authorList>
            <consortium name="RefSeq"/>
        </authorList>
    </citation>
    <scope>IDENTIFICATION</scope>
    <source>
        <strain evidence="2">Airmid</strain>
    </source>
</reference>
<protein>
    <submittedName>
        <fullName evidence="2">Uncharacterized protein LOC113793954</fullName>
    </submittedName>
</protein>
<evidence type="ECO:0000313" key="1">
    <source>
        <dbReference type="Proteomes" id="UP000515146"/>
    </source>
</evidence>
<dbReference type="InParanoid" id="A0A6P6Y3J1"/>
<accession>A0A6P6Y3J1</accession>
<dbReference type="Proteomes" id="UP000515146">
    <property type="component" value="Unplaced"/>
</dbReference>
<evidence type="ECO:0000313" key="2">
    <source>
        <dbReference type="RefSeq" id="XP_027199835.1"/>
    </source>
</evidence>
<proteinExistence type="predicted"/>
<dbReference type="AlphaFoldDB" id="A0A6P6Y3J1"/>